<protein>
    <submittedName>
        <fullName evidence="3">Uncharacterized protein</fullName>
    </submittedName>
</protein>
<accession>A0A9P6RLR1</accession>
<feature type="transmembrane region" description="Helical" evidence="2">
    <location>
        <begin position="211"/>
        <end position="232"/>
    </location>
</feature>
<dbReference type="OrthoDB" id="3210850at2759"/>
<proteinExistence type="predicted"/>
<comment type="caution">
    <text evidence="3">The sequence shown here is derived from an EMBL/GenBank/DDBJ whole genome shotgun (WGS) entry which is preliminary data.</text>
</comment>
<dbReference type="PANTHER" id="PTHR38848:SF3">
    <property type="entry name" value="G-PROTEIN COUPLED RECEPTORS FAMILY 3 PROFILE DOMAIN-CONTAINING PROTEIN"/>
    <property type="match status" value="1"/>
</dbReference>
<dbReference type="AlphaFoldDB" id="A0A9P6RLR1"/>
<feature type="compositionally biased region" description="Gly residues" evidence="1">
    <location>
        <begin position="274"/>
        <end position="284"/>
    </location>
</feature>
<organism evidence="3 4">
    <name type="scientific">Dissophora globulifera</name>
    <dbReference type="NCBI Taxonomy" id="979702"/>
    <lineage>
        <taxon>Eukaryota</taxon>
        <taxon>Fungi</taxon>
        <taxon>Fungi incertae sedis</taxon>
        <taxon>Mucoromycota</taxon>
        <taxon>Mortierellomycotina</taxon>
        <taxon>Mortierellomycetes</taxon>
        <taxon>Mortierellales</taxon>
        <taxon>Mortierellaceae</taxon>
        <taxon>Dissophora</taxon>
    </lineage>
</organism>
<feature type="transmembrane region" description="Helical" evidence="2">
    <location>
        <begin position="87"/>
        <end position="108"/>
    </location>
</feature>
<dbReference type="Proteomes" id="UP000738325">
    <property type="component" value="Unassembled WGS sequence"/>
</dbReference>
<feature type="compositionally biased region" description="Low complexity" evidence="1">
    <location>
        <begin position="285"/>
        <end position="297"/>
    </location>
</feature>
<evidence type="ECO:0000313" key="4">
    <source>
        <dbReference type="Proteomes" id="UP000738325"/>
    </source>
</evidence>
<dbReference type="EMBL" id="JAAAIP010000196">
    <property type="protein sequence ID" value="KAG0323098.1"/>
    <property type="molecule type" value="Genomic_DNA"/>
</dbReference>
<evidence type="ECO:0000256" key="2">
    <source>
        <dbReference type="SAM" id="Phobius"/>
    </source>
</evidence>
<keyword evidence="4" id="KW-1185">Reference proteome</keyword>
<feature type="region of interest" description="Disordered" evidence="1">
    <location>
        <begin position="265"/>
        <end position="297"/>
    </location>
</feature>
<evidence type="ECO:0000313" key="3">
    <source>
        <dbReference type="EMBL" id="KAG0323098.1"/>
    </source>
</evidence>
<feature type="transmembrane region" description="Helical" evidence="2">
    <location>
        <begin position="170"/>
        <end position="190"/>
    </location>
</feature>
<gene>
    <name evidence="3" type="ORF">BGZ99_002937</name>
</gene>
<sequence>MSLLNRPSCLYLAPPSPTLAVISLMVSLLSISLMSVLFGRKTSGTSMATINYARGLVISLYIVSWGFTTIAAVLTSTNIGNIVSCTLSVFVCLSLYAMSKIIIYLFLIEKVHVVSSVSTRRKDTTLYRINILLLTPYSVILVLMILNRVAVLDESEACFIGLKPTASITLILYDIFISSWLTILFIRPLLSSTSILQGPSKGKLRQVARRTLIGSIVALVLSSANVFTLVYFKGYEDSVLCLLSCTLDVTLNACAIHWVTSRATRSHSTDKGGSRGGAGTGGNGTVNNNSSGSSPANAYPQNYYSAVDYMPGRSGSTEKHALPLSTDSHISVPVESYISSSY</sequence>
<reference evidence="3" key="1">
    <citation type="journal article" date="2020" name="Fungal Divers.">
        <title>Resolving the Mortierellaceae phylogeny through synthesis of multi-gene phylogenetics and phylogenomics.</title>
        <authorList>
            <person name="Vandepol N."/>
            <person name="Liber J."/>
            <person name="Desiro A."/>
            <person name="Na H."/>
            <person name="Kennedy M."/>
            <person name="Barry K."/>
            <person name="Grigoriev I.V."/>
            <person name="Miller A.N."/>
            <person name="O'Donnell K."/>
            <person name="Stajich J.E."/>
            <person name="Bonito G."/>
        </authorList>
    </citation>
    <scope>NUCLEOTIDE SEQUENCE</scope>
    <source>
        <strain evidence="3">REB-010B</strain>
    </source>
</reference>
<name>A0A9P6RLR1_9FUNG</name>
<feature type="transmembrane region" description="Helical" evidence="2">
    <location>
        <begin position="51"/>
        <end position="75"/>
    </location>
</feature>
<evidence type="ECO:0000256" key="1">
    <source>
        <dbReference type="SAM" id="MobiDB-lite"/>
    </source>
</evidence>
<feature type="transmembrane region" description="Helical" evidence="2">
    <location>
        <begin position="20"/>
        <end position="39"/>
    </location>
</feature>
<keyword evidence="2" id="KW-0472">Membrane</keyword>
<dbReference type="PANTHER" id="PTHR38848">
    <property type="entry name" value="G-PROTEIN COUPLED RECEPTORS FAMILY 3 PROFILE DOMAIN-CONTAINING PROTEIN"/>
    <property type="match status" value="1"/>
</dbReference>
<keyword evidence="2" id="KW-0812">Transmembrane</keyword>
<feature type="transmembrane region" description="Helical" evidence="2">
    <location>
        <begin position="129"/>
        <end position="150"/>
    </location>
</feature>
<keyword evidence="2" id="KW-1133">Transmembrane helix</keyword>